<sequence>MAFINLEEAQPKEDGVYRVMVESVDDPQYESIAKWTNGEGFQLVDEKMDKEGYIVSWWVEENVR</sequence>
<dbReference type="RefSeq" id="WP_208234509.1">
    <property type="nucleotide sequence ID" value="NZ_JAGEVG010000016.1"/>
</dbReference>
<reference evidence="1 2" key="1">
    <citation type="submission" date="2021-03" db="EMBL/GenBank/DDBJ databases">
        <title>Gelidibacter sp. nov., isolated from costal sediment.</title>
        <authorList>
            <person name="Lun K.-Y."/>
        </authorList>
    </citation>
    <scope>NUCLEOTIDE SEQUENCE [LARGE SCALE GENOMIC DNA]</scope>
    <source>
        <strain evidence="1 2">DF109</strain>
    </source>
</reference>
<name>A0ABS3SUN4_9FLAO</name>
<evidence type="ECO:0000313" key="1">
    <source>
        <dbReference type="EMBL" id="MBO3099401.1"/>
    </source>
</evidence>
<comment type="caution">
    <text evidence="1">The sequence shown here is derived from an EMBL/GenBank/DDBJ whole genome shotgun (WGS) entry which is preliminary data.</text>
</comment>
<proteinExistence type="predicted"/>
<evidence type="ECO:0000313" key="2">
    <source>
        <dbReference type="Proteomes" id="UP000681315"/>
    </source>
</evidence>
<accession>A0ABS3SUN4</accession>
<dbReference type="Proteomes" id="UP000681315">
    <property type="component" value="Unassembled WGS sequence"/>
</dbReference>
<protein>
    <submittedName>
        <fullName evidence="1">Uncharacterized protein</fullName>
    </submittedName>
</protein>
<dbReference type="EMBL" id="JAGEVG010000016">
    <property type="protein sequence ID" value="MBO3099401.1"/>
    <property type="molecule type" value="Genomic_DNA"/>
</dbReference>
<organism evidence="1 2">
    <name type="scientific">Gelidibacter pelagius</name>
    <dbReference type="NCBI Taxonomy" id="2819985"/>
    <lineage>
        <taxon>Bacteria</taxon>
        <taxon>Pseudomonadati</taxon>
        <taxon>Bacteroidota</taxon>
        <taxon>Flavobacteriia</taxon>
        <taxon>Flavobacteriales</taxon>
        <taxon>Flavobacteriaceae</taxon>
        <taxon>Gelidibacter</taxon>
    </lineage>
</organism>
<keyword evidence="2" id="KW-1185">Reference proteome</keyword>
<gene>
    <name evidence="1" type="ORF">J4051_14065</name>
</gene>